<proteinExistence type="predicted"/>
<feature type="domain" description="AB hydrolase-1" evidence="2">
    <location>
        <begin position="40"/>
        <end position="295"/>
    </location>
</feature>
<dbReference type="Proteomes" id="UP001501183">
    <property type="component" value="Unassembled WGS sequence"/>
</dbReference>
<accession>A0ABP8P751</accession>
<name>A0ABP8P751_9NOCA</name>
<dbReference type="InterPro" id="IPR000639">
    <property type="entry name" value="Epox_hydrolase-like"/>
</dbReference>
<evidence type="ECO:0000313" key="4">
    <source>
        <dbReference type="Proteomes" id="UP001501183"/>
    </source>
</evidence>
<dbReference type="SUPFAM" id="SSF53474">
    <property type="entry name" value="alpha/beta-Hydrolases"/>
    <property type="match status" value="1"/>
</dbReference>
<sequence>MTPPDPSTVRIDGPWRHRDVHANGIRFHAVEAGPTDPGTPLVVLLHGFADFWWSWRHQLTALADAGHRTVAIDLRGYGDSDKPPRGYDGWTLAGDVAGLIRALGHTEATLVGHADGGLVCWATAVLHPHLVRSIALIASPHPISLKRAVLRRRPQRSAFLPAFLGYQLPWRPERRLVRDDGAAIELLLQRRTGPVRRPDDFDDVVTRNRSAIQIPGAAHCSLEYQRWAFRSQWRPDGRRFMTAMDQVLQIPVLQIHGDADPYVLRSTLRSDTRWAPQLRLHTVPGAGHHVHWERPDDVSAALIEALRD</sequence>
<keyword evidence="4" id="KW-1185">Reference proteome</keyword>
<gene>
    <name evidence="3" type="ORF">GCM10023094_30210</name>
</gene>
<evidence type="ECO:0000256" key="1">
    <source>
        <dbReference type="ARBA" id="ARBA00022801"/>
    </source>
</evidence>
<dbReference type="PRINTS" id="PR00111">
    <property type="entry name" value="ABHYDROLASE"/>
</dbReference>
<dbReference type="EMBL" id="BAABFB010000048">
    <property type="protein sequence ID" value="GAA4481630.1"/>
    <property type="molecule type" value="Genomic_DNA"/>
</dbReference>
<dbReference type="RefSeq" id="WP_345346342.1">
    <property type="nucleotide sequence ID" value="NZ_BAABFB010000048.1"/>
</dbReference>
<evidence type="ECO:0000313" key="3">
    <source>
        <dbReference type="EMBL" id="GAA4481630.1"/>
    </source>
</evidence>
<dbReference type="InterPro" id="IPR029058">
    <property type="entry name" value="AB_hydrolase_fold"/>
</dbReference>
<keyword evidence="1 3" id="KW-0378">Hydrolase</keyword>
<reference evidence="4" key="1">
    <citation type="journal article" date="2019" name="Int. J. Syst. Evol. Microbiol.">
        <title>The Global Catalogue of Microorganisms (GCM) 10K type strain sequencing project: providing services to taxonomists for standard genome sequencing and annotation.</title>
        <authorList>
            <consortium name="The Broad Institute Genomics Platform"/>
            <consortium name="The Broad Institute Genome Sequencing Center for Infectious Disease"/>
            <person name="Wu L."/>
            <person name="Ma J."/>
        </authorList>
    </citation>
    <scope>NUCLEOTIDE SEQUENCE [LARGE SCALE GENOMIC DNA]</scope>
    <source>
        <strain evidence="4">JCM 32206</strain>
    </source>
</reference>
<dbReference type="Pfam" id="PF00561">
    <property type="entry name" value="Abhydrolase_1"/>
    <property type="match status" value="1"/>
</dbReference>
<dbReference type="Gene3D" id="3.40.50.1820">
    <property type="entry name" value="alpha/beta hydrolase"/>
    <property type="match status" value="1"/>
</dbReference>
<dbReference type="PANTHER" id="PTHR43329">
    <property type="entry name" value="EPOXIDE HYDROLASE"/>
    <property type="match status" value="1"/>
</dbReference>
<protein>
    <submittedName>
        <fullName evidence="3">Alpha/beta hydrolase</fullName>
    </submittedName>
</protein>
<comment type="caution">
    <text evidence="3">The sequence shown here is derived from an EMBL/GenBank/DDBJ whole genome shotgun (WGS) entry which is preliminary data.</text>
</comment>
<evidence type="ECO:0000259" key="2">
    <source>
        <dbReference type="Pfam" id="PF00561"/>
    </source>
</evidence>
<dbReference type="PRINTS" id="PR00412">
    <property type="entry name" value="EPOXHYDRLASE"/>
</dbReference>
<organism evidence="3 4">
    <name type="scientific">Rhodococcus olei</name>
    <dbReference type="NCBI Taxonomy" id="2161675"/>
    <lineage>
        <taxon>Bacteria</taxon>
        <taxon>Bacillati</taxon>
        <taxon>Actinomycetota</taxon>
        <taxon>Actinomycetes</taxon>
        <taxon>Mycobacteriales</taxon>
        <taxon>Nocardiaceae</taxon>
        <taxon>Rhodococcus</taxon>
    </lineage>
</organism>
<dbReference type="InterPro" id="IPR000073">
    <property type="entry name" value="AB_hydrolase_1"/>
</dbReference>
<dbReference type="GO" id="GO:0016787">
    <property type="term" value="F:hydrolase activity"/>
    <property type="evidence" value="ECO:0007669"/>
    <property type="project" value="UniProtKB-KW"/>
</dbReference>